<dbReference type="Proteomes" id="UP001392437">
    <property type="component" value="Unassembled WGS sequence"/>
</dbReference>
<evidence type="ECO:0000313" key="2">
    <source>
        <dbReference type="EMBL" id="KAK8130400.1"/>
    </source>
</evidence>
<protein>
    <submittedName>
        <fullName evidence="2">Uncharacterized protein</fullName>
    </submittedName>
</protein>
<organism evidence="2 3">
    <name type="scientific">Apiospora kogelbergensis</name>
    <dbReference type="NCBI Taxonomy" id="1337665"/>
    <lineage>
        <taxon>Eukaryota</taxon>
        <taxon>Fungi</taxon>
        <taxon>Dikarya</taxon>
        <taxon>Ascomycota</taxon>
        <taxon>Pezizomycotina</taxon>
        <taxon>Sordariomycetes</taxon>
        <taxon>Xylariomycetidae</taxon>
        <taxon>Amphisphaeriales</taxon>
        <taxon>Apiosporaceae</taxon>
        <taxon>Apiospora</taxon>
    </lineage>
</organism>
<proteinExistence type="predicted"/>
<name>A0AAW0R9F7_9PEZI</name>
<sequence>MSEELCVKHTCYHRYCDQCVKQACYQYAPPAPAPPPVPMDGVAKQQKMLKEAHPMAPPKQQSKPVPIKPEDEKDEENEEPPKSPPYTHPIVKKKHWNHYRPSMP</sequence>
<reference evidence="2 3" key="1">
    <citation type="submission" date="2023-01" db="EMBL/GenBank/DDBJ databases">
        <title>Analysis of 21 Apiospora genomes using comparative genomics revels a genus with tremendous synthesis potential of carbohydrate active enzymes and secondary metabolites.</title>
        <authorList>
            <person name="Sorensen T."/>
        </authorList>
    </citation>
    <scope>NUCLEOTIDE SEQUENCE [LARGE SCALE GENOMIC DNA]</scope>
    <source>
        <strain evidence="2 3">CBS 117206</strain>
    </source>
</reference>
<accession>A0AAW0R9F7</accession>
<dbReference type="AlphaFoldDB" id="A0AAW0R9F7"/>
<gene>
    <name evidence="2" type="ORF">PG999_002780</name>
</gene>
<evidence type="ECO:0000313" key="3">
    <source>
        <dbReference type="Proteomes" id="UP001392437"/>
    </source>
</evidence>
<feature type="region of interest" description="Disordered" evidence="1">
    <location>
        <begin position="30"/>
        <end position="104"/>
    </location>
</feature>
<keyword evidence="3" id="KW-1185">Reference proteome</keyword>
<evidence type="ECO:0000256" key="1">
    <source>
        <dbReference type="SAM" id="MobiDB-lite"/>
    </source>
</evidence>
<dbReference type="EMBL" id="JAQQWP010000002">
    <property type="protein sequence ID" value="KAK8130400.1"/>
    <property type="molecule type" value="Genomic_DNA"/>
</dbReference>
<comment type="caution">
    <text evidence="2">The sequence shown here is derived from an EMBL/GenBank/DDBJ whole genome shotgun (WGS) entry which is preliminary data.</text>
</comment>